<dbReference type="CDD" id="cd06828">
    <property type="entry name" value="PLPDE_III_DapDC"/>
    <property type="match status" value="1"/>
</dbReference>
<dbReference type="Pfam" id="PF02784">
    <property type="entry name" value="Orn_Arg_deC_N"/>
    <property type="match status" value="1"/>
</dbReference>
<comment type="cofactor">
    <cofactor evidence="1 5 7 8">
        <name>pyridoxal 5'-phosphate</name>
        <dbReference type="ChEBI" id="CHEBI:597326"/>
    </cofactor>
</comment>
<dbReference type="InterPro" id="IPR022653">
    <property type="entry name" value="De-COase2_pyr-phos_BS"/>
</dbReference>
<dbReference type="SUPFAM" id="SSF51419">
    <property type="entry name" value="PLP-binding barrel"/>
    <property type="match status" value="1"/>
</dbReference>
<dbReference type="InterPro" id="IPR002986">
    <property type="entry name" value="DAP_deCOOHase_LysA"/>
</dbReference>
<dbReference type="EC" id="4.1.1.20" evidence="5 6"/>
<comment type="similarity">
    <text evidence="5">Belongs to the Orn/Lys/Arg decarboxylase class-II family. LysA subfamily.</text>
</comment>
<dbReference type="PRINTS" id="PR01179">
    <property type="entry name" value="ODADCRBXLASE"/>
</dbReference>
<evidence type="ECO:0000313" key="11">
    <source>
        <dbReference type="Proteomes" id="UP000195772"/>
    </source>
</evidence>
<dbReference type="InterPro" id="IPR022644">
    <property type="entry name" value="De-COase2_N"/>
</dbReference>
<dbReference type="NCBIfam" id="TIGR01048">
    <property type="entry name" value="lysA"/>
    <property type="match status" value="1"/>
</dbReference>
<dbReference type="GO" id="GO:0008836">
    <property type="term" value="F:diaminopimelate decarboxylase activity"/>
    <property type="evidence" value="ECO:0007669"/>
    <property type="project" value="UniProtKB-UniRule"/>
</dbReference>
<dbReference type="InterPro" id="IPR009006">
    <property type="entry name" value="Ala_racemase/Decarboxylase_C"/>
</dbReference>
<comment type="caution">
    <text evidence="10">The sequence shown here is derived from an EMBL/GenBank/DDBJ whole genome shotgun (WGS) entry which is preliminary data.</text>
</comment>
<sequence>MSRYTLQPGMIVPQTPFYYCDIDLLQRTLQTATTEAARYGYQIHYAMKANAEPHILYEIQQAGLGADCVSGYEVECAIENGFHPSKIVFAGVGKSDREIEYAIRQGIFAFNCESLQELEVINELAGRLGKQVNVALRINPDVRPHTHHYISTGQSESKFGISYAEIDAALAELHAMKNIRIFGLHFHIGSQIRELESFAELAGKVNEIAAWFTSKGVELRHLNMGGGLGIDYNDPDGEPIPDFVGYFRTFHENLRLTPGQTVHFELGRSIVAQCGELITRVLYTKTTAGGAHFVITDAGMTELIRPALYSARHKIENLTAAAERRPIGLCSIAGPICESSDIFARDIEFPESHRGDILSIRSTGAYGSIMASHYNMRPTAPSRFSDGTIWGQSNLAEL</sequence>
<dbReference type="UniPathway" id="UPA00034">
    <property type="reaction ID" value="UER00027"/>
</dbReference>
<accession>A0A1Y3QTA2</accession>
<proteinExistence type="inferred from homology"/>
<feature type="binding site" evidence="5">
    <location>
        <position position="366"/>
    </location>
    <ligand>
        <name>pyridoxal 5'-phosphate</name>
        <dbReference type="ChEBI" id="CHEBI:597326"/>
    </ligand>
</feature>
<dbReference type="HAMAP" id="MF_02120">
    <property type="entry name" value="LysA"/>
    <property type="match status" value="1"/>
</dbReference>
<feature type="binding site" evidence="5">
    <location>
        <position position="305"/>
    </location>
    <ligand>
        <name>substrate</name>
    </ligand>
</feature>
<feature type="binding site" evidence="5">
    <location>
        <position position="309"/>
    </location>
    <ligand>
        <name>substrate</name>
    </ligand>
</feature>
<keyword evidence="2 5" id="KW-0210">Decarboxylase</keyword>
<dbReference type="AlphaFoldDB" id="A0A1Y3QTA2"/>
<dbReference type="SUPFAM" id="SSF50621">
    <property type="entry name" value="Alanine racemase C-terminal domain-like"/>
    <property type="match status" value="1"/>
</dbReference>
<feature type="binding site" evidence="5">
    <location>
        <position position="268"/>
    </location>
    <ligand>
        <name>substrate</name>
    </ligand>
</feature>
<dbReference type="Proteomes" id="UP000195772">
    <property type="component" value="Unassembled WGS sequence"/>
</dbReference>
<evidence type="ECO:0000313" key="10">
    <source>
        <dbReference type="EMBL" id="OUN02883.1"/>
    </source>
</evidence>
<feature type="domain" description="Orn/DAP/Arg decarboxylase 2 N-terminal" evidence="9">
    <location>
        <begin position="30"/>
        <end position="272"/>
    </location>
</feature>
<feature type="binding site" evidence="5">
    <location>
        <position position="227"/>
    </location>
    <ligand>
        <name>pyridoxal 5'-phosphate</name>
        <dbReference type="ChEBI" id="CHEBI:597326"/>
    </ligand>
</feature>
<reference evidence="11" key="1">
    <citation type="submission" date="2017-04" db="EMBL/GenBank/DDBJ databases">
        <title>Function of individual gut microbiota members based on whole genome sequencing of pure cultures obtained from chicken caecum.</title>
        <authorList>
            <person name="Medvecky M."/>
            <person name="Cejkova D."/>
            <person name="Polansky O."/>
            <person name="Karasova D."/>
            <person name="Kubasova T."/>
            <person name="Cizek A."/>
            <person name="Rychlik I."/>
        </authorList>
    </citation>
    <scope>NUCLEOTIDE SEQUENCE [LARGE SCALE GENOMIC DNA]</scope>
    <source>
        <strain evidence="11">An90</strain>
    </source>
</reference>
<evidence type="ECO:0000256" key="4">
    <source>
        <dbReference type="ARBA" id="ARBA00023239"/>
    </source>
</evidence>
<keyword evidence="3 5" id="KW-0663">Pyridoxal phosphate</keyword>
<dbReference type="PRINTS" id="PR01181">
    <property type="entry name" value="DAPDCRBXLASE"/>
</dbReference>
<dbReference type="Gene3D" id="3.20.20.10">
    <property type="entry name" value="Alanine racemase"/>
    <property type="match status" value="1"/>
</dbReference>
<feature type="modified residue" description="N6-(pyridoxal phosphate)lysine" evidence="5 7">
    <location>
        <position position="48"/>
    </location>
</feature>
<comment type="function">
    <text evidence="5">Specifically catalyzes the decarboxylation of meso-diaminopimelate (meso-DAP) to L-lysine.</text>
</comment>
<dbReference type="GO" id="GO:0030170">
    <property type="term" value="F:pyridoxal phosphate binding"/>
    <property type="evidence" value="ECO:0007669"/>
    <property type="project" value="UniProtKB-UniRule"/>
</dbReference>
<dbReference type="PROSITE" id="PS00878">
    <property type="entry name" value="ODR_DC_2_1"/>
    <property type="match status" value="1"/>
</dbReference>
<dbReference type="InterPro" id="IPR000183">
    <property type="entry name" value="Orn/DAP/Arg_de-COase"/>
</dbReference>
<evidence type="ECO:0000256" key="8">
    <source>
        <dbReference type="RuleBase" id="RU003738"/>
    </source>
</evidence>
<dbReference type="RefSeq" id="WP_032134633.1">
    <property type="nucleotide sequence ID" value="NZ_JADCKD010000006.1"/>
</dbReference>
<keyword evidence="5 8" id="KW-0457">Lysine biosynthesis</keyword>
<dbReference type="PANTHER" id="PTHR43727">
    <property type="entry name" value="DIAMINOPIMELATE DECARBOXYLASE"/>
    <property type="match status" value="1"/>
</dbReference>
<comment type="catalytic activity">
    <reaction evidence="5 8">
        <text>meso-2,6-diaminopimelate + H(+) = L-lysine + CO2</text>
        <dbReference type="Rhea" id="RHEA:15101"/>
        <dbReference type="ChEBI" id="CHEBI:15378"/>
        <dbReference type="ChEBI" id="CHEBI:16526"/>
        <dbReference type="ChEBI" id="CHEBI:32551"/>
        <dbReference type="ChEBI" id="CHEBI:57791"/>
        <dbReference type="EC" id="4.1.1.20"/>
    </reaction>
</comment>
<evidence type="ECO:0000256" key="1">
    <source>
        <dbReference type="ARBA" id="ARBA00001933"/>
    </source>
</evidence>
<feature type="binding site" evidence="5">
    <location>
        <position position="366"/>
    </location>
    <ligand>
        <name>substrate</name>
    </ligand>
</feature>
<dbReference type="PANTHER" id="PTHR43727:SF2">
    <property type="entry name" value="GROUP IV DECARBOXYLASE"/>
    <property type="match status" value="1"/>
</dbReference>
<feature type="binding site" evidence="5">
    <location>
        <position position="338"/>
    </location>
    <ligand>
        <name>substrate</name>
    </ligand>
</feature>
<evidence type="ECO:0000256" key="2">
    <source>
        <dbReference type="ARBA" id="ARBA00022793"/>
    </source>
</evidence>
<comment type="subunit">
    <text evidence="5">Homodimer.</text>
</comment>
<comment type="pathway">
    <text evidence="5 8">Amino-acid biosynthesis; L-lysine biosynthesis via DAP pathway; L-lysine from DL-2,6-diaminopimelate: step 1/1.</text>
</comment>
<evidence type="ECO:0000256" key="5">
    <source>
        <dbReference type="HAMAP-Rule" id="MF_02120"/>
    </source>
</evidence>
<feature type="active site" description="Proton donor" evidence="7">
    <location>
        <position position="337"/>
    </location>
</feature>
<evidence type="ECO:0000256" key="7">
    <source>
        <dbReference type="PIRSR" id="PIRSR600183-50"/>
    </source>
</evidence>
<keyword evidence="5" id="KW-0028">Amino-acid biosynthesis</keyword>
<dbReference type="Gene3D" id="2.40.37.10">
    <property type="entry name" value="Lyase, Ornithine Decarboxylase, Chain A, domain 1"/>
    <property type="match status" value="1"/>
</dbReference>
<organism evidence="10 11">
    <name type="scientific">Alistipes onderdonkii</name>
    <dbReference type="NCBI Taxonomy" id="328813"/>
    <lineage>
        <taxon>Bacteria</taxon>
        <taxon>Pseudomonadati</taxon>
        <taxon>Bacteroidota</taxon>
        <taxon>Bacteroidia</taxon>
        <taxon>Bacteroidales</taxon>
        <taxon>Rikenellaceae</taxon>
        <taxon>Alistipes</taxon>
    </lineage>
</organism>
<feature type="binding site" evidence="5">
    <location>
        <begin position="265"/>
        <end position="268"/>
    </location>
    <ligand>
        <name>pyridoxal 5'-phosphate</name>
        <dbReference type="ChEBI" id="CHEBI:597326"/>
    </ligand>
</feature>
<protein>
    <recommendedName>
        <fullName evidence="5 6">Diaminopimelate decarboxylase</fullName>
        <shortName evidence="5">DAP decarboxylase</shortName>
        <shortName evidence="5">DAPDC</shortName>
        <ecNumber evidence="5 6">4.1.1.20</ecNumber>
    </recommendedName>
</protein>
<dbReference type="OrthoDB" id="9802241at2"/>
<name>A0A1Y3QTA2_9BACT</name>
<gene>
    <name evidence="5" type="primary">lysA</name>
    <name evidence="10" type="ORF">B5G41_10160</name>
</gene>
<keyword evidence="4 5" id="KW-0456">Lyase</keyword>
<dbReference type="FunFam" id="3.20.20.10:FF:000003">
    <property type="entry name" value="Diaminopimelate decarboxylase"/>
    <property type="match status" value="1"/>
</dbReference>
<evidence type="ECO:0000256" key="6">
    <source>
        <dbReference type="NCBIfam" id="TIGR01048"/>
    </source>
</evidence>
<dbReference type="EMBL" id="NFHB01000006">
    <property type="protein sequence ID" value="OUN02883.1"/>
    <property type="molecule type" value="Genomic_DNA"/>
</dbReference>
<dbReference type="GO" id="GO:0009089">
    <property type="term" value="P:lysine biosynthetic process via diaminopimelate"/>
    <property type="evidence" value="ECO:0007669"/>
    <property type="project" value="UniProtKB-UniRule"/>
</dbReference>
<evidence type="ECO:0000256" key="3">
    <source>
        <dbReference type="ARBA" id="ARBA00022898"/>
    </source>
</evidence>
<evidence type="ECO:0000259" key="9">
    <source>
        <dbReference type="Pfam" id="PF02784"/>
    </source>
</evidence>
<dbReference type="InterPro" id="IPR029066">
    <property type="entry name" value="PLP-binding_barrel"/>
</dbReference>